<gene>
    <name evidence="2" type="ORF">SAMN05421791_103161</name>
</gene>
<dbReference type="AlphaFoldDB" id="A0A1G7RSS4"/>
<feature type="transmembrane region" description="Helical" evidence="1">
    <location>
        <begin position="245"/>
        <end position="269"/>
    </location>
</feature>
<proteinExistence type="predicted"/>
<keyword evidence="3" id="KW-1185">Reference proteome</keyword>
<accession>A0A1G7RSS4</accession>
<evidence type="ECO:0008006" key="4">
    <source>
        <dbReference type="Google" id="ProtNLM"/>
    </source>
</evidence>
<dbReference type="OrthoDB" id="2140197at2"/>
<feature type="transmembrane region" description="Helical" evidence="1">
    <location>
        <begin position="72"/>
        <end position="94"/>
    </location>
</feature>
<keyword evidence="1" id="KW-0472">Membrane</keyword>
<feature type="transmembrane region" description="Helical" evidence="1">
    <location>
        <begin position="129"/>
        <end position="150"/>
    </location>
</feature>
<name>A0A1G7RSS4_9LACT</name>
<dbReference type="EMBL" id="FNCK01000003">
    <property type="protein sequence ID" value="SDG13694.1"/>
    <property type="molecule type" value="Genomic_DNA"/>
</dbReference>
<evidence type="ECO:0000256" key="1">
    <source>
        <dbReference type="SAM" id="Phobius"/>
    </source>
</evidence>
<dbReference type="Proteomes" id="UP000199708">
    <property type="component" value="Unassembled WGS sequence"/>
</dbReference>
<feature type="transmembrane region" description="Helical" evidence="1">
    <location>
        <begin position="162"/>
        <end position="184"/>
    </location>
</feature>
<evidence type="ECO:0000313" key="2">
    <source>
        <dbReference type="EMBL" id="SDG13694.1"/>
    </source>
</evidence>
<organism evidence="2 3">
    <name type="scientific">Facklamia miroungae</name>
    <dbReference type="NCBI Taxonomy" id="120956"/>
    <lineage>
        <taxon>Bacteria</taxon>
        <taxon>Bacillati</taxon>
        <taxon>Bacillota</taxon>
        <taxon>Bacilli</taxon>
        <taxon>Lactobacillales</taxon>
        <taxon>Aerococcaceae</taxon>
        <taxon>Facklamia</taxon>
    </lineage>
</organism>
<reference evidence="2 3" key="1">
    <citation type="submission" date="2016-10" db="EMBL/GenBank/DDBJ databases">
        <authorList>
            <person name="de Groot N.N."/>
        </authorList>
    </citation>
    <scope>NUCLEOTIDE SEQUENCE [LARGE SCALE GENOMIC DNA]</scope>
    <source>
        <strain evidence="2 3">ATCC BAA-466</strain>
    </source>
</reference>
<feature type="transmembrane region" description="Helical" evidence="1">
    <location>
        <begin position="42"/>
        <end position="60"/>
    </location>
</feature>
<keyword evidence="1" id="KW-1133">Transmembrane helix</keyword>
<sequence length="280" mass="32074">MFKEALKKFHKNYGYYLAVFLIPVFGFFLMNRLLNLVGATRINFFSIINQPIVFFNKIALDKLIDSVTNQIIGINGLLTLISTLFIAYLFIMLLRSIFLKLNFPATRIMESAYFKSSPKQAILLPLKLFFTQFSIFLASSLLWTGLNFIISQLFARNSFASFFVMVGVIVLTIITVPIAFLVAYDIEGNYNFLTTITKGLSIGLRHFWQIAKTILAQFLIVALITFVFVCIGIILVALFHSQTLIEIYIAFGIGFAVFWTFPFCIIYMAETMNKLFEKEY</sequence>
<evidence type="ECO:0000313" key="3">
    <source>
        <dbReference type="Proteomes" id="UP000199708"/>
    </source>
</evidence>
<dbReference type="RefSeq" id="WP_090289573.1">
    <property type="nucleotide sequence ID" value="NZ_FNCK01000003.1"/>
</dbReference>
<keyword evidence="1" id="KW-0812">Transmembrane</keyword>
<feature type="transmembrane region" description="Helical" evidence="1">
    <location>
        <begin position="12"/>
        <end position="30"/>
    </location>
</feature>
<dbReference type="STRING" id="120956.SAMN05421791_103161"/>
<feature type="transmembrane region" description="Helical" evidence="1">
    <location>
        <begin position="215"/>
        <end position="239"/>
    </location>
</feature>
<protein>
    <recommendedName>
        <fullName evidence="4">Membrane domain of glycerophosphoryl diester phosphodiesterase</fullName>
    </recommendedName>
</protein>